<keyword evidence="7 8" id="KW-0472">Membrane</keyword>
<keyword evidence="10" id="KW-1185">Reference proteome</keyword>
<feature type="transmembrane region" description="Helical" evidence="8">
    <location>
        <begin position="373"/>
        <end position="394"/>
    </location>
</feature>
<evidence type="ECO:0000256" key="8">
    <source>
        <dbReference type="SAM" id="Phobius"/>
    </source>
</evidence>
<feature type="transmembrane region" description="Helical" evidence="8">
    <location>
        <begin position="125"/>
        <end position="146"/>
    </location>
</feature>
<keyword evidence="4 8" id="KW-0812">Transmembrane</keyword>
<gene>
    <name evidence="9" type="ORF">J2S03_000583</name>
</gene>
<evidence type="ECO:0000313" key="10">
    <source>
        <dbReference type="Proteomes" id="UP001232973"/>
    </source>
</evidence>
<organism evidence="9 10">
    <name type="scientific">Alicyclobacillus cycloheptanicus</name>
    <dbReference type="NCBI Taxonomy" id="1457"/>
    <lineage>
        <taxon>Bacteria</taxon>
        <taxon>Bacillati</taxon>
        <taxon>Bacillota</taxon>
        <taxon>Bacilli</taxon>
        <taxon>Bacillales</taxon>
        <taxon>Alicyclobacillaceae</taxon>
        <taxon>Alicyclobacillus</taxon>
    </lineage>
</organism>
<feature type="transmembrane region" description="Helical" evidence="8">
    <location>
        <begin position="224"/>
        <end position="243"/>
    </location>
</feature>
<evidence type="ECO:0000256" key="7">
    <source>
        <dbReference type="ARBA" id="ARBA00023136"/>
    </source>
</evidence>
<comment type="caution">
    <text evidence="9">The sequence shown here is derived from an EMBL/GenBank/DDBJ whole genome shotgun (WGS) entry which is preliminary data.</text>
</comment>
<dbReference type="PANTHER" id="PTHR32024">
    <property type="entry name" value="TRK SYSTEM POTASSIUM UPTAKE PROTEIN TRKG-RELATED"/>
    <property type="match status" value="1"/>
</dbReference>
<reference evidence="9 10" key="1">
    <citation type="submission" date="2023-07" db="EMBL/GenBank/DDBJ databases">
        <title>Genomic Encyclopedia of Type Strains, Phase IV (KMG-IV): sequencing the most valuable type-strain genomes for metagenomic binning, comparative biology and taxonomic classification.</title>
        <authorList>
            <person name="Goeker M."/>
        </authorList>
    </citation>
    <scope>NUCLEOTIDE SEQUENCE [LARGE SCALE GENOMIC DNA]</scope>
    <source>
        <strain evidence="9 10">DSM 4006</strain>
    </source>
</reference>
<comment type="subcellular location">
    <subcellularLocation>
        <location evidence="1">Cell membrane</location>
        <topology evidence="1">Multi-pass membrane protein</topology>
    </subcellularLocation>
</comment>
<feature type="transmembrane region" description="Helical" evidence="8">
    <location>
        <begin position="286"/>
        <end position="306"/>
    </location>
</feature>
<proteinExistence type="predicted"/>
<feature type="transmembrane region" description="Helical" evidence="8">
    <location>
        <begin position="187"/>
        <end position="212"/>
    </location>
</feature>
<evidence type="ECO:0000256" key="5">
    <source>
        <dbReference type="ARBA" id="ARBA00022989"/>
    </source>
</evidence>
<feature type="transmembrane region" description="Helical" evidence="8">
    <location>
        <begin position="344"/>
        <end position="364"/>
    </location>
</feature>
<keyword evidence="3" id="KW-1003">Cell membrane</keyword>
<sequence length="438" mass="47746">MSGGYRLKPAQRIAGGYAVVAVVGGLLLMLPICHRVPVSFTDAVFTSASAGFVTGLSTVTTATTWTPVGDVVIAALMQVGGWGITLVTTLVYLALGRKISIGERRFMAEDKNSGVRGIVRLIKSILYFSVSIEGAAVLIFSLYFHFHYHYLWSRALGISAFHAISAFNNAGFDLWGNNLEGFTRDPLVLILTSFLIILGGLGFVVLVELYSWPKHRSLSLHARIVLKMTAILLAAGTLLTLLFEANHSMAQLSWPYKILNAWFSSVTTRTAGFDSVPIGNMRDVTWFIYIVLMFIGASPGSTGGGIKTTTFYLMLKTTMATIRGRADIIARERTIPWDLATKSMVIFMLSMAVIFVGTLVNAVVEPHIAFMRLLFEEVSAFGTVGLTTGITGIIGGPMKWVLICTMYIGRIGILTFLVSLASQKHTHAKYLPERILIG</sequence>
<accession>A0ABT9XEQ1</accession>
<keyword evidence="6" id="KW-0406">Ion transport</keyword>
<protein>
    <submittedName>
        <fullName evidence="9">Trk system potassium uptake protein TrkH</fullName>
    </submittedName>
</protein>
<dbReference type="RefSeq" id="WP_274455252.1">
    <property type="nucleotide sequence ID" value="NZ_CP067097.1"/>
</dbReference>
<keyword evidence="5 8" id="KW-1133">Transmembrane helix</keyword>
<name>A0ABT9XEQ1_9BACL</name>
<evidence type="ECO:0000256" key="2">
    <source>
        <dbReference type="ARBA" id="ARBA00022448"/>
    </source>
</evidence>
<dbReference type="PANTHER" id="PTHR32024:SF1">
    <property type="entry name" value="KTR SYSTEM POTASSIUM UPTAKE PROTEIN B"/>
    <property type="match status" value="1"/>
</dbReference>
<dbReference type="InterPro" id="IPR003445">
    <property type="entry name" value="Cat_transpt"/>
</dbReference>
<feature type="transmembrane region" description="Helical" evidence="8">
    <location>
        <begin position="71"/>
        <end position="95"/>
    </location>
</feature>
<evidence type="ECO:0000256" key="1">
    <source>
        <dbReference type="ARBA" id="ARBA00004651"/>
    </source>
</evidence>
<dbReference type="Pfam" id="PF02386">
    <property type="entry name" value="TrkH"/>
    <property type="match status" value="1"/>
</dbReference>
<evidence type="ECO:0000256" key="3">
    <source>
        <dbReference type="ARBA" id="ARBA00022475"/>
    </source>
</evidence>
<evidence type="ECO:0000256" key="6">
    <source>
        <dbReference type="ARBA" id="ARBA00023065"/>
    </source>
</evidence>
<keyword evidence="2" id="KW-0813">Transport</keyword>
<evidence type="ECO:0000313" key="9">
    <source>
        <dbReference type="EMBL" id="MDQ0188771.1"/>
    </source>
</evidence>
<feature type="transmembrane region" description="Helical" evidence="8">
    <location>
        <begin position="12"/>
        <end position="32"/>
    </location>
</feature>
<evidence type="ECO:0000256" key="4">
    <source>
        <dbReference type="ARBA" id="ARBA00022692"/>
    </source>
</evidence>
<dbReference type="Proteomes" id="UP001232973">
    <property type="component" value="Unassembled WGS sequence"/>
</dbReference>
<dbReference type="EMBL" id="JAUSTP010000002">
    <property type="protein sequence ID" value="MDQ0188771.1"/>
    <property type="molecule type" value="Genomic_DNA"/>
</dbReference>